<keyword evidence="8" id="KW-1185">Reference proteome</keyword>
<dbReference type="PROSITE" id="PS50305">
    <property type="entry name" value="SIRTUIN"/>
    <property type="match status" value="1"/>
</dbReference>
<feature type="region of interest" description="Disordered" evidence="5">
    <location>
        <begin position="491"/>
        <end position="529"/>
    </location>
</feature>
<keyword evidence="2" id="KW-0808">Transferase</keyword>
<feature type="region of interest" description="Disordered" evidence="5">
    <location>
        <begin position="139"/>
        <end position="162"/>
    </location>
</feature>
<dbReference type="GO" id="GO:0005634">
    <property type="term" value="C:nucleus"/>
    <property type="evidence" value="ECO:0007669"/>
    <property type="project" value="TreeGrafter"/>
</dbReference>
<dbReference type="GO" id="GO:0031508">
    <property type="term" value="P:pericentric heterochromatin formation"/>
    <property type="evidence" value="ECO:0007669"/>
    <property type="project" value="TreeGrafter"/>
</dbReference>
<dbReference type="AlphaFoldDB" id="A0A9W7DEG5"/>
<dbReference type="InterPro" id="IPR050134">
    <property type="entry name" value="NAD-dep_sirtuin_deacylases"/>
</dbReference>
<feature type="binding site" evidence="4">
    <location>
        <position position="330"/>
    </location>
    <ligand>
        <name>Zn(2+)</name>
        <dbReference type="ChEBI" id="CHEBI:29105"/>
    </ligand>
</feature>
<dbReference type="SUPFAM" id="SSF52467">
    <property type="entry name" value="DHS-like NAD/FAD-binding domain"/>
    <property type="match status" value="1"/>
</dbReference>
<dbReference type="GO" id="GO:0000122">
    <property type="term" value="P:negative regulation of transcription by RNA polymerase II"/>
    <property type="evidence" value="ECO:0007669"/>
    <property type="project" value="TreeGrafter"/>
</dbReference>
<dbReference type="Gene3D" id="3.30.1600.10">
    <property type="entry name" value="SIR2/SIRT2 'Small Domain"/>
    <property type="match status" value="1"/>
</dbReference>
<protein>
    <submittedName>
        <fullName evidence="7">Unnamed protein product</fullName>
    </submittedName>
</protein>
<sequence>MRLYAPRVVDLTSDITSSSTSSSSSSCCSSDIEEISFITIEDEPEMTIKSETTVKAEPNTSDCLLEYDSNSIKNEPISISQMIKREEWEEAESEIEDGHKYTYVKSESEATTPEIKDEQDLNMEQIKLLQSLLTQHAQQTLPSFPTSKKTSTRKPKLKYRPPNGTVLNLSDLDVSQNLEDQLKIEDLSFLHYALAYSKKIVVITGAGISVGSGIPDFRSSNGLFNDLASKGTGSGKNLFDYNLFRSPEMVGKFEKMIKTLHKLSNASKPSQFHEMINSISEQGRLQRLYTQNIDCLEIQLPYLQTEIPLTFKQPYPKTIQLHGNVNLLSCSKCNYIRELDDDYFKSKQFGERTLIRTCPECEEMNEVRKIAGKRQQNSGILRPRIVLYNEFHPDGEVIGNITESDLKSKPDCLIISGTTLKIPGVRRLVKEMAKVVHSKNGYIIWINLDEPSQTIVDYVEYFDLIVVGDCQLVPGLVSLYDLTVVNAPKKKRRAKRQATPKSIKKSCKGESTTTVQKESPNTIKKKLTA</sequence>
<dbReference type="Pfam" id="PF02146">
    <property type="entry name" value="SIR2"/>
    <property type="match status" value="1"/>
</dbReference>
<dbReference type="GO" id="GO:0031934">
    <property type="term" value="C:mating-type region heterochromatin"/>
    <property type="evidence" value="ECO:0007669"/>
    <property type="project" value="TreeGrafter"/>
</dbReference>
<dbReference type="PANTHER" id="PTHR11085:SF15">
    <property type="entry name" value="NAD-DEPENDENT HISTONE DEACETYLASE HST4"/>
    <property type="match status" value="1"/>
</dbReference>
<evidence type="ECO:0000256" key="3">
    <source>
        <dbReference type="ARBA" id="ARBA00023027"/>
    </source>
</evidence>
<dbReference type="GO" id="GO:0006282">
    <property type="term" value="P:regulation of DNA repair"/>
    <property type="evidence" value="ECO:0007669"/>
    <property type="project" value="TreeGrafter"/>
</dbReference>
<feature type="compositionally biased region" description="Basic residues" evidence="5">
    <location>
        <begin position="491"/>
        <end position="506"/>
    </location>
</feature>
<feature type="compositionally biased region" description="Basic residues" evidence="5">
    <location>
        <begin position="150"/>
        <end position="159"/>
    </location>
</feature>
<feature type="active site" description="Proton acceptor" evidence="4">
    <location>
        <position position="322"/>
    </location>
</feature>
<keyword evidence="4" id="KW-0862">Zinc</keyword>
<proteinExistence type="inferred from homology"/>
<dbReference type="InterPro" id="IPR029035">
    <property type="entry name" value="DHS-like_NAD/FAD-binding_dom"/>
</dbReference>
<dbReference type="GO" id="GO:1990414">
    <property type="term" value="P:replication-born double-strand break repair via sister chromatid exchange"/>
    <property type="evidence" value="ECO:0007669"/>
    <property type="project" value="TreeGrafter"/>
</dbReference>
<feature type="compositionally biased region" description="Polar residues" evidence="5">
    <location>
        <begin position="509"/>
        <end position="522"/>
    </location>
</feature>
<evidence type="ECO:0000259" key="6">
    <source>
        <dbReference type="PROSITE" id="PS50305"/>
    </source>
</evidence>
<evidence type="ECO:0000256" key="4">
    <source>
        <dbReference type="PROSITE-ProRule" id="PRU00236"/>
    </source>
</evidence>
<feature type="binding site" evidence="4">
    <location>
        <position position="361"/>
    </location>
    <ligand>
        <name>Zn(2+)</name>
        <dbReference type="ChEBI" id="CHEBI:29105"/>
    </ligand>
</feature>
<dbReference type="EMBL" id="BSXU01001210">
    <property type="protein sequence ID" value="GMG24999.1"/>
    <property type="molecule type" value="Genomic_DNA"/>
</dbReference>
<dbReference type="OrthoDB" id="2919105at2759"/>
<feature type="binding site" evidence="4">
    <location>
        <position position="358"/>
    </location>
    <ligand>
        <name>Zn(2+)</name>
        <dbReference type="ChEBI" id="CHEBI:29105"/>
    </ligand>
</feature>
<accession>A0A9W7DEG5</accession>
<dbReference type="Gene3D" id="3.40.50.1220">
    <property type="entry name" value="TPP-binding domain"/>
    <property type="match status" value="1"/>
</dbReference>
<dbReference type="Proteomes" id="UP001165063">
    <property type="component" value="Unassembled WGS sequence"/>
</dbReference>
<dbReference type="PROSITE" id="PS51257">
    <property type="entry name" value="PROKAR_LIPOPROTEIN"/>
    <property type="match status" value="1"/>
</dbReference>
<feature type="domain" description="Deacetylase sirtuin-type" evidence="6">
    <location>
        <begin position="177"/>
        <end position="483"/>
    </location>
</feature>
<feature type="compositionally biased region" description="Low complexity" evidence="5">
    <location>
        <begin position="140"/>
        <end position="149"/>
    </location>
</feature>
<evidence type="ECO:0000313" key="7">
    <source>
        <dbReference type="EMBL" id="GMG24999.1"/>
    </source>
</evidence>
<dbReference type="GO" id="GO:0017136">
    <property type="term" value="F:histone deacetylase activity, NAD-dependent"/>
    <property type="evidence" value="ECO:0007669"/>
    <property type="project" value="TreeGrafter"/>
</dbReference>
<dbReference type="GO" id="GO:0070403">
    <property type="term" value="F:NAD+ binding"/>
    <property type="evidence" value="ECO:0007669"/>
    <property type="project" value="InterPro"/>
</dbReference>
<evidence type="ECO:0000256" key="1">
    <source>
        <dbReference type="ARBA" id="ARBA00006924"/>
    </source>
</evidence>
<evidence type="ECO:0000256" key="2">
    <source>
        <dbReference type="ARBA" id="ARBA00022679"/>
    </source>
</evidence>
<evidence type="ECO:0000256" key="5">
    <source>
        <dbReference type="SAM" id="MobiDB-lite"/>
    </source>
</evidence>
<dbReference type="GO" id="GO:0046872">
    <property type="term" value="F:metal ion binding"/>
    <property type="evidence" value="ECO:0007669"/>
    <property type="project" value="UniProtKB-KW"/>
</dbReference>
<gene>
    <name evidence="7" type="ORF">Amon01_000303600</name>
</gene>
<dbReference type="InterPro" id="IPR026590">
    <property type="entry name" value="Ssirtuin_cat_dom"/>
</dbReference>
<dbReference type="InterPro" id="IPR026591">
    <property type="entry name" value="Sirtuin_cat_small_dom_sf"/>
</dbReference>
<comment type="caution">
    <text evidence="7">The sequence shown here is derived from an EMBL/GenBank/DDBJ whole genome shotgun (WGS) entry which is preliminary data.</text>
</comment>
<evidence type="ECO:0000313" key="8">
    <source>
        <dbReference type="Proteomes" id="UP001165063"/>
    </source>
</evidence>
<reference evidence="7" key="1">
    <citation type="submission" date="2023-04" db="EMBL/GenBank/DDBJ databases">
        <title>Ambrosiozyma monospora NBRC 1965.</title>
        <authorList>
            <person name="Ichikawa N."/>
            <person name="Sato H."/>
            <person name="Tonouchi N."/>
        </authorList>
    </citation>
    <scope>NUCLEOTIDE SEQUENCE</scope>
    <source>
        <strain evidence="7">NBRC 1965</strain>
    </source>
</reference>
<name>A0A9W7DEG5_AMBMO</name>
<comment type="similarity">
    <text evidence="1">Belongs to the sirtuin family. Class I subfamily.</text>
</comment>
<organism evidence="7 8">
    <name type="scientific">Ambrosiozyma monospora</name>
    <name type="common">Yeast</name>
    <name type="synonym">Endomycopsis monosporus</name>
    <dbReference type="NCBI Taxonomy" id="43982"/>
    <lineage>
        <taxon>Eukaryota</taxon>
        <taxon>Fungi</taxon>
        <taxon>Dikarya</taxon>
        <taxon>Ascomycota</taxon>
        <taxon>Saccharomycotina</taxon>
        <taxon>Pichiomycetes</taxon>
        <taxon>Pichiales</taxon>
        <taxon>Pichiaceae</taxon>
        <taxon>Ambrosiozyma</taxon>
    </lineage>
</organism>
<keyword evidence="3" id="KW-0520">NAD</keyword>
<feature type="binding site" evidence="4">
    <location>
        <position position="333"/>
    </location>
    <ligand>
        <name>Zn(2+)</name>
        <dbReference type="ChEBI" id="CHEBI:29105"/>
    </ligand>
</feature>
<keyword evidence="4" id="KW-0479">Metal-binding</keyword>
<dbReference type="InterPro" id="IPR003000">
    <property type="entry name" value="Sirtuin"/>
</dbReference>
<dbReference type="PANTHER" id="PTHR11085">
    <property type="entry name" value="NAD-DEPENDENT PROTEIN DEACYLASE SIRTUIN-5, MITOCHONDRIAL-RELATED"/>
    <property type="match status" value="1"/>
</dbReference>